<name>A0A401RPF8_CHIPU</name>
<gene>
    <name evidence="1" type="ORF">chiPu_0021239</name>
</gene>
<dbReference type="AlphaFoldDB" id="A0A401RPF8"/>
<keyword evidence="2" id="KW-1185">Reference proteome</keyword>
<dbReference type="Proteomes" id="UP000287033">
    <property type="component" value="Unassembled WGS sequence"/>
</dbReference>
<dbReference type="OrthoDB" id="6760781at2759"/>
<evidence type="ECO:0000313" key="1">
    <source>
        <dbReference type="EMBL" id="GCC20018.1"/>
    </source>
</evidence>
<reference evidence="1 2" key="1">
    <citation type="journal article" date="2018" name="Nat. Ecol. Evol.">
        <title>Shark genomes provide insights into elasmobranch evolution and the origin of vertebrates.</title>
        <authorList>
            <person name="Hara Y"/>
            <person name="Yamaguchi K"/>
            <person name="Onimaru K"/>
            <person name="Kadota M"/>
            <person name="Koyanagi M"/>
            <person name="Keeley SD"/>
            <person name="Tatsumi K"/>
            <person name="Tanaka K"/>
            <person name="Motone F"/>
            <person name="Kageyama Y"/>
            <person name="Nozu R"/>
            <person name="Adachi N"/>
            <person name="Nishimura O"/>
            <person name="Nakagawa R"/>
            <person name="Tanegashima C"/>
            <person name="Kiyatake I"/>
            <person name="Matsumoto R"/>
            <person name="Murakumo K"/>
            <person name="Nishida K"/>
            <person name="Terakita A"/>
            <person name="Kuratani S"/>
            <person name="Sato K"/>
            <person name="Hyodo S Kuraku.S."/>
        </authorList>
    </citation>
    <scope>NUCLEOTIDE SEQUENCE [LARGE SCALE GENOMIC DNA]</scope>
</reference>
<comment type="caution">
    <text evidence="1">The sequence shown here is derived from an EMBL/GenBank/DDBJ whole genome shotgun (WGS) entry which is preliminary data.</text>
</comment>
<protein>
    <submittedName>
        <fullName evidence="1">Uncharacterized protein</fullName>
    </submittedName>
</protein>
<organism evidence="1 2">
    <name type="scientific">Chiloscyllium punctatum</name>
    <name type="common">Brownbanded bambooshark</name>
    <name type="synonym">Hemiscyllium punctatum</name>
    <dbReference type="NCBI Taxonomy" id="137246"/>
    <lineage>
        <taxon>Eukaryota</taxon>
        <taxon>Metazoa</taxon>
        <taxon>Chordata</taxon>
        <taxon>Craniata</taxon>
        <taxon>Vertebrata</taxon>
        <taxon>Chondrichthyes</taxon>
        <taxon>Elasmobranchii</taxon>
        <taxon>Galeomorphii</taxon>
        <taxon>Galeoidea</taxon>
        <taxon>Orectolobiformes</taxon>
        <taxon>Hemiscylliidae</taxon>
        <taxon>Chiloscyllium</taxon>
    </lineage>
</organism>
<evidence type="ECO:0000313" key="2">
    <source>
        <dbReference type="Proteomes" id="UP000287033"/>
    </source>
</evidence>
<proteinExistence type="predicted"/>
<sequence length="206" mass="23888">MWIKRHNRIAEELTKYVKVKGWTMFVEPRIKDKEGKLWIPDLIFAREHQSIVVDVTIRLDTQIDSLENAWEEKTVKYEHLEEEIRVLTKGTTVSFYGFVIGSRGKWFEKNNELLKVLGNKRHLAVLELEPELGTILRVCSNRETELGTIIRVCSNREPELDTILQLRSNLEPELGRILRVCSNLEPELGTTPLVRTNLDPGLDTIL</sequence>
<dbReference type="EMBL" id="BEZZ01003563">
    <property type="protein sequence ID" value="GCC20018.1"/>
    <property type="molecule type" value="Genomic_DNA"/>
</dbReference>
<accession>A0A401RPF8</accession>